<evidence type="ECO:0000256" key="1">
    <source>
        <dbReference type="SAM" id="MobiDB-lite"/>
    </source>
</evidence>
<proteinExistence type="predicted"/>
<organism evidence="2 3">
    <name type="scientific">Caenorhabditis remanei</name>
    <name type="common">Caenorhabditis vulgaris</name>
    <dbReference type="NCBI Taxonomy" id="31234"/>
    <lineage>
        <taxon>Eukaryota</taxon>
        <taxon>Metazoa</taxon>
        <taxon>Ecdysozoa</taxon>
        <taxon>Nematoda</taxon>
        <taxon>Chromadorea</taxon>
        <taxon>Rhabditida</taxon>
        <taxon>Rhabditina</taxon>
        <taxon>Rhabditomorpha</taxon>
        <taxon>Rhabditoidea</taxon>
        <taxon>Rhabditidae</taxon>
        <taxon>Peloderinae</taxon>
        <taxon>Caenorhabditis</taxon>
    </lineage>
</organism>
<dbReference type="GeneID" id="78773067"/>
<evidence type="ECO:0000313" key="3">
    <source>
        <dbReference type="Proteomes" id="UP000483820"/>
    </source>
</evidence>
<protein>
    <submittedName>
        <fullName evidence="2">Uncharacterized protein</fullName>
    </submittedName>
</protein>
<gene>
    <name evidence="2" type="ORF">GCK72_000329</name>
</gene>
<dbReference type="CTD" id="78773067"/>
<feature type="compositionally biased region" description="Polar residues" evidence="1">
    <location>
        <begin position="19"/>
        <end position="33"/>
    </location>
</feature>
<dbReference type="AlphaFoldDB" id="A0A6A5HQC7"/>
<reference evidence="2 3" key="1">
    <citation type="submission" date="2019-12" db="EMBL/GenBank/DDBJ databases">
        <title>Chromosome-level assembly of the Caenorhabditis remanei genome.</title>
        <authorList>
            <person name="Teterina A.A."/>
            <person name="Willis J.H."/>
            <person name="Phillips P.C."/>
        </authorList>
    </citation>
    <scope>NUCLEOTIDE SEQUENCE [LARGE SCALE GENOMIC DNA]</scope>
    <source>
        <strain evidence="2 3">PX506</strain>
        <tissue evidence="2">Whole organism</tissue>
    </source>
</reference>
<dbReference type="EMBL" id="WUAV01000001">
    <property type="protein sequence ID" value="KAF1768517.1"/>
    <property type="molecule type" value="Genomic_DNA"/>
</dbReference>
<evidence type="ECO:0000313" key="2">
    <source>
        <dbReference type="EMBL" id="KAF1768517.1"/>
    </source>
</evidence>
<dbReference type="Proteomes" id="UP000483820">
    <property type="component" value="Chromosome I"/>
</dbReference>
<sequence length="70" mass="7373">MNKINSPVRQFPDSPPQAPQQSRESSPGTSSAESIVIPWIVGSTSRVSAPVTTTVGVSDRQSTTPSPYTS</sequence>
<comment type="caution">
    <text evidence="2">The sequence shown here is derived from an EMBL/GenBank/DDBJ whole genome shotgun (WGS) entry which is preliminary data.</text>
</comment>
<accession>A0A6A5HQC7</accession>
<feature type="compositionally biased region" description="Polar residues" evidence="1">
    <location>
        <begin position="42"/>
        <end position="70"/>
    </location>
</feature>
<name>A0A6A5HQC7_CAERE</name>
<dbReference type="KEGG" id="crq:GCK72_000329"/>
<feature type="region of interest" description="Disordered" evidence="1">
    <location>
        <begin position="1"/>
        <end position="70"/>
    </location>
</feature>
<dbReference type="RefSeq" id="XP_053591064.1">
    <property type="nucleotide sequence ID" value="XM_053722419.1"/>
</dbReference>